<feature type="compositionally biased region" description="Basic and acidic residues" evidence="1">
    <location>
        <begin position="27"/>
        <end position="37"/>
    </location>
</feature>
<keyword evidence="4" id="KW-1185">Reference proteome</keyword>
<evidence type="ECO:0000256" key="2">
    <source>
        <dbReference type="SAM" id="Phobius"/>
    </source>
</evidence>
<protein>
    <submittedName>
        <fullName evidence="3">Uncharacterized protein</fullName>
    </submittedName>
</protein>
<keyword evidence="2" id="KW-1133">Transmembrane helix</keyword>
<feature type="region of interest" description="Disordered" evidence="1">
    <location>
        <begin position="27"/>
        <end position="81"/>
    </location>
</feature>
<feature type="compositionally biased region" description="Low complexity" evidence="1">
    <location>
        <begin position="38"/>
        <end position="48"/>
    </location>
</feature>
<name>K0R692_THAOC</name>
<dbReference type="AlphaFoldDB" id="K0R692"/>
<keyword evidence="2" id="KW-0472">Membrane</keyword>
<gene>
    <name evidence="3" type="ORF">THAOC_32899</name>
</gene>
<comment type="caution">
    <text evidence="3">The sequence shown here is derived from an EMBL/GenBank/DDBJ whole genome shotgun (WGS) entry which is preliminary data.</text>
</comment>
<proteinExistence type="predicted"/>
<feature type="compositionally biased region" description="Gly residues" evidence="1">
    <location>
        <begin position="67"/>
        <end position="81"/>
    </location>
</feature>
<accession>K0R692</accession>
<evidence type="ECO:0000256" key="1">
    <source>
        <dbReference type="SAM" id="MobiDB-lite"/>
    </source>
</evidence>
<evidence type="ECO:0000313" key="4">
    <source>
        <dbReference type="Proteomes" id="UP000266841"/>
    </source>
</evidence>
<sequence length="81" mass="8540">AICFVSFLVGFITVLCIGNYFRAKRAQERQKQRRETKQQQAAGAGSASNMERGLHKGADYQAPVLPQGGGASGGGASGRLL</sequence>
<dbReference type="EMBL" id="AGNL01045999">
    <property type="protein sequence ID" value="EJK48315.1"/>
    <property type="molecule type" value="Genomic_DNA"/>
</dbReference>
<reference evidence="3 4" key="1">
    <citation type="journal article" date="2012" name="Genome Biol.">
        <title>Genome and low-iron response of an oceanic diatom adapted to chronic iron limitation.</title>
        <authorList>
            <person name="Lommer M."/>
            <person name="Specht M."/>
            <person name="Roy A.S."/>
            <person name="Kraemer L."/>
            <person name="Andreson R."/>
            <person name="Gutowska M.A."/>
            <person name="Wolf J."/>
            <person name="Bergner S.V."/>
            <person name="Schilhabel M.B."/>
            <person name="Klostermeier U.C."/>
            <person name="Beiko R.G."/>
            <person name="Rosenstiel P."/>
            <person name="Hippler M."/>
            <person name="Laroche J."/>
        </authorList>
    </citation>
    <scope>NUCLEOTIDE SEQUENCE [LARGE SCALE GENOMIC DNA]</scope>
    <source>
        <strain evidence="3 4">CCMP1005</strain>
    </source>
</reference>
<feature type="non-terminal residue" evidence="3">
    <location>
        <position position="1"/>
    </location>
</feature>
<evidence type="ECO:0000313" key="3">
    <source>
        <dbReference type="EMBL" id="EJK48315.1"/>
    </source>
</evidence>
<dbReference type="Proteomes" id="UP000266841">
    <property type="component" value="Unassembled WGS sequence"/>
</dbReference>
<feature type="transmembrane region" description="Helical" evidence="2">
    <location>
        <begin position="6"/>
        <end position="23"/>
    </location>
</feature>
<keyword evidence="2" id="KW-0812">Transmembrane</keyword>
<organism evidence="3 4">
    <name type="scientific">Thalassiosira oceanica</name>
    <name type="common">Marine diatom</name>
    <dbReference type="NCBI Taxonomy" id="159749"/>
    <lineage>
        <taxon>Eukaryota</taxon>
        <taxon>Sar</taxon>
        <taxon>Stramenopiles</taxon>
        <taxon>Ochrophyta</taxon>
        <taxon>Bacillariophyta</taxon>
        <taxon>Coscinodiscophyceae</taxon>
        <taxon>Thalassiosirophycidae</taxon>
        <taxon>Thalassiosirales</taxon>
        <taxon>Thalassiosiraceae</taxon>
        <taxon>Thalassiosira</taxon>
    </lineage>
</organism>